<dbReference type="RefSeq" id="WP_086087558.1">
    <property type="nucleotide sequence ID" value="NZ_CP021112.1"/>
</dbReference>
<evidence type="ECO:0000313" key="6">
    <source>
        <dbReference type="Proteomes" id="UP000194137"/>
    </source>
</evidence>
<dbReference type="PRINTS" id="PR00039">
    <property type="entry name" value="HTHLYSR"/>
</dbReference>
<dbReference type="KEGG" id="psin:CAK95_08675"/>
<dbReference type="OrthoDB" id="8437302at2"/>
<comment type="similarity">
    <text evidence="1">Belongs to the LysR transcriptional regulatory family.</text>
</comment>
<keyword evidence="2" id="KW-0805">Transcription regulation</keyword>
<sequence>MSINYESLDLRAFLTVVELESFHRAAAALNMSQPALSRRIQKLEGSIGAALLERTTRRVALTAVGRELLPLVRRMLDEFDSSLFAMRELGQRQTGQVTIACLPTAAFYFLPRVIARFNEQYPNVRFSILDLSANDGLQSVARGEAEFGINLLGSADPELTFDALIEDPFVLACRRDHPLAARDIVAWADIEPYHLVTVSRASGNRTLLEAALVRSRVSLRWFYEVTHLSTSLGLVEAGLGISVLPQLATPQGEHPIIVTKPIENPQVSRTIGVVRRRERQLSPAAQRFLDMLMTTWSEG</sequence>
<dbReference type="Proteomes" id="UP000194137">
    <property type="component" value="Chromosome"/>
</dbReference>
<dbReference type="InterPro" id="IPR005119">
    <property type="entry name" value="LysR_subst-bd"/>
</dbReference>
<dbReference type="AlphaFoldDB" id="A0A1W6ZP54"/>
<dbReference type="GO" id="GO:0003677">
    <property type="term" value="F:DNA binding"/>
    <property type="evidence" value="ECO:0007669"/>
    <property type="project" value="UniProtKB-KW"/>
</dbReference>
<dbReference type="SUPFAM" id="SSF53850">
    <property type="entry name" value="Periplasmic binding protein-like II"/>
    <property type="match status" value="1"/>
</dbReference>
<keyword evidence="4" id="KW-0804">Transcription</keyword>
<evidence type="ECO:0000256" key="4">
    <source>
        <dbReference type="ARBA" id="ARBA00023163"/>
    </source>
</evidence>
<dbReference type="PROSITE" id="PS50931">
    <property type="entry name" value="HTH_LYSR"/>
    <property type="match status" value="1"/>
</dbReference>
<proteinExistence type="inferred from homology"/>
<gene>
    <name evidence="5" type="ORF">CAK95_08675</name>
</gene>
<dbReference type="GO" id="GO:0003700">
    <property type="term" value="F:DNA-binding transcription factor activity"/>
    <property type="evidence" value="ECO:0007669"/>
    <property type="project" value="InterPro"/>
</dbReference>
<dbReference type="InterPro" id="IPR050950">
    <property type="entry name" value="HTH-type_LysR_regulators"/>
</dbReference>
<dbReference type="FunFam" id="1.10.10.10:FF:000001">
    <property type="entry name" value="LysR family transcriptional regulator"/>
    <property type="match status" value="1"/>
</dbReference>
<dbReference type="PANTHER" id="PTHR30419:SF8">
    <property type="entry name" value="NITROGEN ASSIMILATION TRANSCRIPTIONAL ACTIVATOR-RELATED"/>
    <property type="match status" value="1"/>
</dbReference>
<dbReference type="GO" id="GO:0005829">
    <property type="term" value="C:cytosol"/>
    <property type="evidence" value="ECO:0007669"/>
    <property type="project" value="TreeGrafter"/>
</dbReference>
<dbReference type="Pfam" id="PF03466">
    <property type="entry name" value="LysR_substrate"/>
    <property type="match status" value="1"/>
</dbReference>
<organism evidence="5 6">
    <name type="scientific">Pseudorhodoplanes sinuspersici</name>
    <dbReference type="NCBI Taxonomy" id="1235591"/>
    <lineage>
        <taxon>Bacteria</taxon>
        <taxon>Pseudomonadati</taxon>
        <taxon>Pseudomonadota</taxon>
        <taxon>Alphaproteobacteria</taxon>
        <taxon>Hyphomicrobiales</taxon>
        <taxon>Pseudorhodoplanes</taxon>
    </lineage>
</organism>
<evidence type="ECO:0000256" key="1">
    <source>
        <dbReference type="ARBA" id="ARBA00009437"/>
    </source>
</evidence>
<dbReference type="InterPro" id="IPR036388">
    <property type="entry name" value="WH-like_DNA-bd_sf"/>
</dbReference>
<dbReference type="CDD" id="cd08440">
    <property type="entry name" value="PBP2_LTTR_like_4"/>
    <property type="match status" value="1"/>
</dbReference>
<evidence type="ECO:0000313" key="5">
    <source>
        <dbReference type="EMBL" id="ARP99151.1"/>
    </source>
</evidence>
<dbReference type="SUPFAM" id="SSF46785">
    <property type="entry name" value="Winged helix' DNA-binding domain"/>
    <property type="match status" value="1"/>
</dbReference>
<evidence type="ECO:0000256" key="2">
    <source>
        <dbReference type="ARBA" id="ARBA00023015"/>
    </source>
</evidence>
<name>A0A1W6ZP54_9HYPH</name>
<accession>A0A1W6ZP54</accession>
<dbReference type="InterPro" id="IPR036390">
    <property type="entry name" value="WH_DNA-bd_sf"/>
</dbReference>
<dbReference type="STRING" id="1235591.CAK95_08675"/>
<dbReference type="Pfam" id="PF00126">
    <property type="entry name" value="HTH_1"/>
    <property type="match status" value="1"/>
</dbReference>
<keyword evidence="6" id="KW-1185">Reference proteome</keyword>
<dbReference type="EMBL" id="CP021112">
    <property type="protein sequence ID" value="ARP99151.1"/>
    <property type="molecule type" value="Genomic_DNA"/>
</dbReference>
<reference evidence="5 6" key="1">
    <citation type="submission" date="2017-05" db="EMBL/GenBank/DDBJ databases">
        <title>Full genome sequence of Pseudorhodoplanes sinuspersici.</title>
        <authorList>
            <person name="Dastgheib S.M.M."/>
            <person name="Shavandi M."/>
            <person name="Tirandaz H."/>
        </authorList>
    </citation>
    <scope>NUCLEOTIDE SEQUENCE [LARGE SCALE GENOMIC DNA]</scope>
    <source>
        <strain evidence="5 6">RIPI110</strain>
    </source>
</reference>
<dbReference type="Gene3D" id="1.10.10.10">
    <property type="entry name" value="Winged helix-like DNA-binding domain superfamily/Winged helix DNA-binding domain"/>
    <property type="match status" value="1"/>
</dbReference>
<keyword evidence="3" id="KW-0238">DNA-binding</keyword>
<protein>
    <submittedName>
        <fullName evidence="5">LysR family transcriptional regulator</fullName>
    </submittedName>
</protein>
<dbReference type="InterPro" id="IPR000847">
    <property type="entry name" value="LysR_HTH_N"/>
</dbReference>
<evidence type="ECO:0000256" key="3">
    <source>
        <dbReference type="ARBA" id="ARBA00023125"/>
    </source>
</evidence>
<dbReference type="Gene3D" id="3.40.190.290">
    <property type="match status" value="1"/>
</dbReference>
<dbReference type="PANTHER" id="PTHR30419">
    <property type="entry name" value="HTH-TYPE TRANSCRIPTIONAL REGULATOR YBHD"/>
    <property type="match status" value="1"/>
</dbReference>